<keyword evidence="2" id="KW-1133">Transmembrane helix</keyword>
<keyword evidence="2" id="KW-0812">Transmembrane</keyword>
<proteinExistence type="predicted"/>
<keyword evidence="5" id="KW-1185">Reference proteome</keyword>
<evidence type="ECO:0000313" key="4">
    <source>
        <dbReference type="EMBL" id="TKA31618.1"/>
    </source>
</evidence>
<reference evidence="4 5" key="1">
    <citation type="submission" date="2017-03" db="EMBL/GenBank/DDBJ databases">
        <title>Genomes of endolithic fungi from Antarctica.</title>
        <authorList>
            <person name="Coleine C."/>
            <person name="Masonjones S."/>
            <person name="Stajich J.E."/>
        </authorList>
    </citation>
    <scope>NUCLEOTIDE SEQUENCE [LARGE SCALE GENOMIC DNA]</scope>
    <source>
        <strain evidence="4 5">CCFEE 6315</strain>
    </source>
</reference>
<organism evidence="4 5">
    <name type="scientific">Salinomyces thailandicus</name>
    <dbReference type="NCBI Taxonomy" id="706561"/>
    <lineage>
        <taxon>Eukaryota</taxon>
        <taxon>Fungi</taxon>
        <taxon>Dikarya</taxon>
        <taxon>Ascomycota</taxon>
        <taxon>Pezizomycotina</taxon>
        <taxon>Dothideomycetes</taxon>
        <taxon>Dothideomycetidae</taxon>
        <taxon>Mycosphaerellales</taxon>
        <taxon>Teratosphaeriaceae</taxon>
        <taxon>Salinomyces</taxon>
    </lineage>
</organism>
<accession>A0A4U0U8W1</accession>
<sequence length="228" mass="23566">MSSETRQRSQSLLSDELRASLKPAPAPGTMSSTPVAAEAKTLPPKPAHPAFVHFPIAFLILSIGLDVLYALSSSLPAVITNNLPSNPELTRASYTLLSLGLLSMVPAVTTGIAQAKAAIDKQGMYEKDGKTIKMKFKGVIAHALANDLVLAVLTYVWYCRRSAAKESLAGKLGVGSMGGAAAYAPGAWMVGVEAVIGGLLVFAAGIGGSLTYNYGFGMAIAGVNKKAA</sequence>
<dbReference type="InterPro" id="IPR019251">
    <property type="entry name" value="DUF2231_TM"/>
</dbReference>
<dbReference type="AlphaFoldDB" id="A0A4U0U8W1"/>
<dbReference type="OrthoDB" id="2580011at2759"/>
<feature type="transmembrane region" description="Helical" evidence="2">
    <location>
        <begin position="194"/>
        <end position="216"/>
    </location>
</feature>
<dbReference type="Proteomes" id="UP000308549">
    <property type="component" value="Unassembled WGS sequence"/>
</dbReference>
<evidence type="ECO:0000256" key="1">
    <source>
        <dbReference type="SAM" id="MobiDB-lite"/>
    </source>
</evidence>
<feature type="compositionally biased region" description="Polar residues" evidence="1">
    <location>
        <begin position="1"/>
        <end position="13"/>
    </location>
</feature>
<keyword evidence="2" id="KW-0472">Membrane</keyword>
<feature type="transmembrane region" description="Helical" evidence="2">
    <location>
        <begin position="50"/>
        <end position="72"/>
    </location>
</feature>
<dbReference type="Pfam" id="PF09990">
    <property type="entry name" value="DUF2231"/>
    <property type="match status" value="1"/>
</dbReference>
<name>A0A4U0U8W1_9PEZI</name>
<protein>
    <recommendedName>
        <fullName evidence="3">DUF2231 domain-containing protein</fullName>
    </recommendedName>
</protein>
<evidence type="ECO:0000313" key="5">
    <source>
        <dbReference type="Proteomes" id="UP000308549"/>
    </source>
</evidence>
<feature type="transmembrane region" description="Helical" evidence="2">
    <location>
        <begin position="136"/>
        <end position="158"/>
    </location>
</feature>
<feature type="region of interest" description="Disordered" evidence="1">
    <location>
        <begin position="1"/>
        <end position="37"/>
    </location>
</feature>
<evidence type="ECO:0000256" key="2">
    <source>
        <dbReference type="SAM" id="Phobius"/>
    </source>
</evidence>
<evidence type="ECO:0000259" key="3">
    <source>
        <dbReference type="Pfam" id="PF09990"/>
    </source>
</evidence>
<dbReference type="EMBL" id="NAJL01000007">
    <property type="protein sequence ID" value="TKA31618.1"/>
    <property type="molecule type" value="Genomic_DNA"/>
</dbReference>
<gene>
    <name evidence="4" type="ORF">B0A50_01695</name>
</gene>
<feature type="domain" description="DUF2231" evidence="3">
    <location>
        <begin position="45"/>
        <end position="218"/>
    </location>
</feature>
<comment type="caution">
    <text evidence="4">The sequence shown here is derived from an EMBL/GenBank/DDBJ whole genome shotgun (WGS) entry which is preliminary data.</text>
</comment>
<feature type="transmembrane region" description="Helical" evidence="2">
    <location>
        <begin position="92"/>
        <end position="115"/>
    </location>
</feature>